<dbReference type="InterPro" id="IPR011227">
    <property type="entry name" value="UCP029730"/>
</dbReference>
<organism evidence="1 2">
    <name type="scientific">Nitratireductor mangrovi</name>
    <dbReference type="NCBI Taxonomy" id="2599600"/>
    <lineage>
        <taxon>Bacteria</taxon>
        <taxon>Pseudomonadati</taxon>
        <taxon>Pseudomonadota</taxon>
        <taxon>Alphaproteobacteria</taxon>
        <taxon>Hyphomicrobiales</taxon>
        <taxon>Phyllobacteriaceae</taxon>
        <taxon>Nitratireductor</taxon>
    </lineage>
</organism>
<dbReference type="Gene3D" id="3.40.630.40">
    <property type="entry name" value="Zn-dependent exopeptidases"/>
    <property type="match status" value="1"/>
</dbReference>
<accession>A0A5B8L6J8</accession>
<reference evidence="1" key="1">
    <citation type="submission" date="2020-04" db="EMBL/GenBank/DDBJ databases">
        <title>Nitratireductor sp. nov. isolated from mangrove soil.</title>
        <authorList>
            <person name="Ye Y."/>
        </authorList>
    </citation>
    <scope>NUCLEOTIDE SEQUENCE</scope>
    <source>
        <strain evidence="1">SY7</strain>
    </source>
</reference>
<dbReference type="KEGG" id="niy:FQ775_23505"/>
<dbReference type="AlphaFoldDB" id="A0A5B8L6J8"/>
<evidence type="ECO:0000313" key="1">
    <source>
        <dbReference type="EMBL" id="QDZ03499.1"/>
    </source>
</evidence>
<sequence length="256" mass="27114">MGTAQASEVGEEFEAVRVTREDAAGQLVILCDHASNFVPDELGSLGLGAADLARHIAWDPGALPVARLMAERLDAVLVESGVSRLVVDCNRACDARDLVPAISEATAVPGNLAIDAEERTRRIALAHTPFHAAVDRVLAGREAAGRGAAVISVHTFTPVYNGVKRPWHVGILHDDDERLAGPMLEALSQLDGVAVGDNQPYSPADGVYYSLERHARARGLPCAMIEIRNDEVATGAGQTLWADRLVAVLAQTGYAA</sequence>
<dbReference type="OrthoDB" id="9815326at2"/>
<gene>
    <name evidence="1" type="ORF">FQ775_23505</name>
</gene>
<keyword evidence="2" id="KW-1185">Reference proteome</keyword>
<dbReference type="GO" id="GO:0016787">
    <property type="term" value="F:hydrolase activity"/>
    <property type="evidence" value="ECO:0007669"/>
    <property type="project" value="UniProtKB-KW"/>
</dbReference>
<name>A0A5B8L6J8_9HYPH</name>
<dbReference type="EMBL" id="CP042301">
    <property type="protein sequence ID" value="QDZ03499.1"/>
    <property type="molecule type" value="Genomic_DNA"/>
</dbReference>
<evidence type="ECO:0000313" key="2">
    <source>
        <dbReference type="Proteomes" id="UP000321389"/>
    </source>
</evidence>
<dbReference type="InterPro" id="IPR007709">
    <property type="entry name" value="N-FG_amidohydro"/>
</dbReference>
<proteinExistence type="predicted"/>
<dbReference type="RefSeq" id="WP_146302132.1">
    <property type="nucleotide sequence ID" value="NZ_CP042301.2"/>
</dbReference>
<dbReference type="PIRSF" id="PIRSF029730">
    <property type="entry name" value="UCP029730"/>
    <property type="match status" value="1"/>
</dbReference>
<protein>
    <submittedName>
        <fullName evidence="1">N-formylglutamate amidohydrolase</fullName>
    </submittedName>
</protein>
<dbReference type="Proteomes" id="UP000321389">
    <property type="component" value="Chromosome"/>
</dbReference>
<dbReference type="Pfam" id="PF05013">
    <property type="entry name" value="FGase"/>
    <property type="match status" value="1"/>
</dbReference>
<dbReference type="SUPFAM" id="SSF53187">
    <property type="entry name" value="Zn-dependent exopeptidases"/>
    <property type="match status" value="1"/>
</dbReference>